<dbReference type="InterPro" id="IPR013228">
    <property type="entry name" value="PE-PPE_C"/>
</dbReference>
<dbReference type="Proteomes" id="UP000465360">
    <property type="component" value="Unassembled WGS sequence"/>
</dbReference>
<dbReference type="SUPFAM" id="SSF140459">
    <property type="entry name" value="PE/PPE dimer-like"/>
    <property type="match status" value="1"/>
</dbReference>
<dbReference type="InterPro" id="IPR000030">
    <property type="entry name" value="PPE_dom"/>
</dbReference>
<comment type="caution">
    <text evidence="4">The sequence shown here is derived from an EMBL/GenBank/DDBJ whole genome shotgun (WGS) entry which is preliminary data.</text>
</comment>
<evidence type="ECO:0000313" key="5">
    <source>
        <dbReference type="Proteomes" id="UP000465360"/>
    </source>
</evidence>
<proteinExistence type="inferred from homology"/>
<dbReference type="GO" id="GO:0052572">
    <property type="term" value="P:response to host immune response"/>
    <property type="evidence" value="ECO:0007669"/>
    <property type="project" value="TreeGrafter"/>
</dbReference>
<feature type="domain" description="PPE" evidence="2">
    <location>
        <begin position="1"/>
        <end position="143"/>
    </location>
</feature>
<name>A0A7I9YMU2_MYCBU</name>
<reference evidence="4 5" key="1">
    <citation type="journal article" date="2019" name="Emerg. Microbes Infect.">
        <title>Comprehensive subspecies identification of 175 nontuberculous mycobacteria species based on 7547 genomic profiles.</title>
        <authorList>
            <person name="Matsumoto Y."/>
            <person name="Kinjo T."/>
            <person name="Motooka D."/>
            <person name="Nabeya D."/>
            <person name="Jung N."/>
            <person name="Uechi K."/>
            <person name="Horii T."/>
            <person name="Iida T."/>
            <person name="Fujita J."/>
            <person name="Nakamura S."/>
        </authorList>
    </citation>
    <scope>NUCLEOTIDE SEQUENCE [LARGE SCALE GENOMIC DNA]</scope>
    <source>
        <strain evidence="4 5">JCM 30725</strain>
    </source>
</reference>
<dbReference type="Pfam" id="PF00823">
    <property type="entry name" value="PPE"/>
    <property type="match status" value="1"/>
</dbReference>
<evidence type="ECO:0000256" key="1">
    <source>
        <dbReference type="ARBA" id="ARBA00010652"/>
    </source>
</evidence>
<sequence length="568" mass="58828">MLSAAAAWNGLAEHLSATASSFAAVTSGLANEAWQGATAQAMTHAADPYVGWLNTAARQAEQAAGQARLVVDAFDAVRAAVVHPALIAANKNQVVALVRSNLFGQNTPAIAAAEAEYEQMWAQDVAAMLGYHASASAAVAQLPPFQEGLQQLLRNVREQAAHAYAAAGLPPISVDLQTGTFNVGNGNIGVNNIGNGNVGNGNIGNGNVGNGNIGFLNTGDRNIGFGNIGNWNIGANITGNGQIGLGKTGGDGPPFLVVGDGGPGVTALVVGGTDSFVPVKVALLEYAAHFISPFHPGYTAQVLETPSKFFPFTGLDTLTFDASVAQGVANLHAAIMAQHALGNEVVVFGVSQGAMIAAQEMRYLQSIPEILRPGIDELSFALTGNPGRPDGGIFARFGSFAIPEIGLSFTGATPSSIYPAFDYSTQYDGVSDFPRYPLNIFSTANALAGILFLHSGLIPTPPGISSGVIQPVSSSDVLTTYILIPTHDLPLLYPLRAIPLIGDPLADLIQPNLRILVELGYDRTAYQDIPQPFGLFPSVDWGALAVQLQEGAAQGVNDALSGLRAQIG</sequence>
<accession>A0A7I9YMU2</accession>
<dbReference type="InterPro" id="IPR038332">
    <property type="entry name" value="PPE_sf"/>
</dbReference>
<evidence type="ECO:0000313" key="4">
    <source>
        <dbReference type="EMBL" id="GFG90001.1"/>
    </source>
</evidence>
<dbReference type="Gene3D" id="3.40.50.1820">
    <property type="entry name" value="alpha/beta hydrolase"/>
    <property type="match status" value="1"/>
</dbReference>
<evidence type="ECO:0000259" key="2">
    <source>
        <dbReference type="Pfam" id="PF00823"/>
    </source>
</evidence>
<protein>
    <submittedName>
        <fullName evidence="4">Putative PPE family protein PPE42</fullName>
    </submittedName>
</protein>
<gene>
    <name evidence="4" type="primary">PPE42</name>
    <name evidence="4" type="ORF">MBOU_20430</name>
</gene>
<comment type="similarity">
    <text evidence="1">Belongs to the mycobacterial PPE family.</text>
</comment>
<keyword evidence="5" id="KW-1185">Reference proteome</keyword>
<dbReference type="AlphaFoldDB" id="A0A7I9YMU2"/>
<dbReference type="EMBL" id="BLKZ01000001">
    <property type="protein sequence ID" value="GFG90001.1"/>
    <property type="molecule type" value="Genomic_DNA"/>
</dbReference>
<feature type="domain" description="PE-PPE" evidence="3">
    <location>
        <begin position="296"/>
        <end position="522"/>
    </location>
</feature>
<dbReference type="InterPro" id="IPR002989">
    <property type="entry name" value="Mycobac_pentapep"/>
</dbReference>
<dbReference type="PANTHER" id="PTHR46766:SF1">
    <property type="entry name" value="GLUTAMINE-RICH PROTEIN 2"/>
    <property type="match status" value="1"/>
</dbReference>
<dbReference type="InterPro" id="IPR029058">
    <property type="entry name" value="AB_hydrolase_fold"/>
</dbReference>
<dbReference type="Pfam" id="PF01469">
    <property type="entry name" value="Pentapeptide_2"/>
    <property type="match status" value="1"/>
</dbReference>
<dbReference type="SUPFAM" id="SSF53474">
    <property type="entry name" value="alpha/beta-Hydrolases"/>
    <property type="match status" value="1"/>
</dbReference>
<evidence type="ECO:0000259" key="3">
    <source>
        <dbReference type="Pfam" id="PF08237"/>
    </source>
</evidence>
<organism evidence="4 5">
    <name type="scientific">Mycobacterium bourgelatii</name>
    <dbReference type="NCBI Taxonomy" id="1273442"/>
    <lineage>
        <taxon>Bacteria</taxon>
        <taxon>Bacillati</taxon>
        <taxon>Actinomycetota</taxon>
        <taxon>Actinomycetes</taxon>
        <taxon>Mycobacteriales</taxon>
        <taxon>Mycobacteriaceae</taxon>
        <taxon>Mycobacterium</taxon>
    </lineage>
</organism>
<dbReference type="PANTHER" id="PTHR46766">
    <property type="entry name" value="GLUTAMINE-RICH PROTEIN 2"/>
    <property type="match status" value="1"/>
</dbReference>
<dbReference type="Gene3D" id="1.20.1260.20">
    <property type="entry name" value="PPE superfamily"/>
    <property type="match status" value="1"/>
</dbReference>
<dbReference type="Pfam" id="PF08237">
    <property type="entry name" value="PE-PPE"/>
    <property type="match status" value="1"/>
</dbReference>